<gene>
    <name evidence="4" type="ORF">A2755_03825</name>
</gene>
<evidence type="ECO:0000313" key="4">
    <source>
        <dbReference type="EMBL" id="OGM90291.1"/>
    </source>
</evidence>
<evidence type="ECO:0000256" key="2">
    <source>
        <dbReference type="SAM" id="Phobius"/>
    </source>
</evidence>
<dbReference type="InterPro" id="IPR001322">
    <property type="entry name" value="Lamin_tail_dom"/>
</dbReference>
<feature type="transmembrane region" description="Helical" evidence="2">
    <location>
        <begin position="166"/>
        <end position="185"/>
    </location>
</feature>
<feature type="compositionally biased region" description="Polar residues" evidence="1">
    <location>
        <begin position="201"/>
        <end position="214"/>
    </location>
</feature>
<keyword evidence="2" id="KW-1133">Transmembrane helix</keyword>
<name>A0A1F8DNV1_9BACT</name>
<reference evidence="4 5" key="1">
    <citation type="journal article" date="2016" name="Nat. Commun.">
        <title>Thousands of microbial genomes shed light on interconnected biogeochemical processes in an aquifer system.</title>
        <authorList>
            <person name="Anantharaman K."/>
            <person name="Brown C.T."/>
            <person name="Hug L.A."/>
            <person name="Sharon I."/>
            <person name="Castelle C.J."/>
            <person name="Probst A.J."/>
            <person name="Thomas B.C."/>
            <person name="Singh A."/>
            <person name="Wilkins M.J."/>
            <person name="Karaoz U."/>
            <person name="Brodie E.L."/>
            <person name="Williams K.H."/>
            <person name="Hubbard S.S."/>
            <person name="Banfield J.F."/>
        </authorList>
    </citation>
    <scope>NUCLEOTIDE SEQUENCE [LARGE SCALE GENOMIC DNA]</scope>
</reference>
<feature type="region of interest" description="Disordered" evidence="1">
    <location>
        <begin position="194"/>
        <end position="214"/>
    </location>
</feature>
<dbReference type="EMBL" id="MGIP01000026">
    <property type="protein sequence ID" value="OGM90291.1"/>
    <property type="molecule type" value="Genomic_DNA"/>
</dbReference>
<dbReference type="Pfam" id="PF00932">
    <property type="entry name" value="LTD"/>
    <property type="match status" value="1"/>
</dbReference>
<dbReference type="AlphaFoldDB" id="A0A1F8DNV1"/>
<protein>
    <recommendedName>
        <fullName evidence="3">LTD domain-containing protein</fullName>
    </recommendedName>
</protein>
<comment type="caution">
    <text evidence="4">The sequence shown here is derived from an EMBL/GenBank/DDBJ whole genome shotgun (WGS) entry which is preliminary data.</text>
</comment>
<dbReference type="Proteomes" id="UP000177029">
    <property type="component" value="Unassembled WGS sequence"/>
</dbReference>
<keyword evidence="2" id="KW-0812">Transmembrane</keyword>
<dbReference type="SUPFAM" id="SSF74853">
    <property type="entry name" value="Lamin A/C globular tail domain"/>
    <property type="match status" value="1"/>
</dbReference>
<dbReference type="PROSITE" id="PS51841">
    <property type="entry name" value="LTD"/>
    <property type="match status" value="1"/>
</dbReference>
<proteinExistence type="predicted"/>
<sequence length="214" mass="23009">MLYISELLPNPGGKDTDGEWIELCTAGAEEQSLAGWKLQNVKGKTFSLPDHTLEPYQCTAFDYAQTKLTLTNTGGTFYLLDPAGEIADIAVYEGTYKDDMSAMRTGPISAFVMSSTPTKGLPNKLTAPEAQSKKSAGTEYRATVADTAGQQKVTRVIQGSGSYGDAILGGIGAAAVLTSIFWFAFKMLYTKPNEQGDPHSNAHSNRTSFNSNDR</sequence>
<feature type="region of interest" description="Disordered" evidence="1">
    <location>
        <begin position="120"/>
        <end position="142"/>
    </location>
</feature>
<evidence type="ECO:0000259" key="3">
    <source>
        <dbReference type="PROSITE" id="PS51841"/>
    </source>
</evidence>
<accession>A0A1F8DNV1</accession>
<organism evidence="4 5">
    <name type="scientific">Candidatus Wolfebacteria bacterium RIFCSPHIGHO2_01_FULL_48_22</name>
    <dbReference type="NCBI Taxonomy" id="1802555"/>
    <lineage>
        <taxon>Bacteria</taxon>
        <taxon>Candidatus Wolfeibacteriota</taxon>
    </lineage>
</organism>
<keyword evidence="2" id="KW-0472">Membrane</keyword>
<evidence type="ECO:0000256" key="1">
    <source>
        <dbReference type="SAM" id="MobiDB-lite"/>
    </source>
</evidence>
<feature type="domain" description="LTD" evidence="3">
    <location>
        <begin position="1"/>
        <end position="98"/>
    </location>
</feature>
<evidence type="ECO:0000313" key="5">
    <source>
        <dbReference type="Proteomes" id="UP000177029"/>
    </source>
</evidence>
<dbReference type="STRING" id="1802555.A2755_03825"/>
<dbReference type="InterPro" id="IPR036415">
    <property type="entry name" value="Lamin_tail_dom_sf"/>
</dbReference>